<dbReference type="CDD" id="cd06347">
    <property type="entry name" value="PBP1_ABC_LivK_ligand_binding-like"/>
    <property type="match status" value="1"/>
</dbReference>
<evidence type="ECO:0000256" key="4">
    <source>
        <dbReference type="ARBA" id="ARBA00022970"/>
    </source>
</evidence>
<organism evidence="7 8">
    <name type="scientific">Clostridium paraputrificum</name>
    <dbReference type="NCBI Taxonomy" id="29363"/>
    <lineage>
        <taxon>Bacteria</taxon>
        <taxon>Bacillati</taxon>
        <taxon>Bacillota</taxon>
        <taxon>Clostridia</taxon>
        <taxon>Eubacteriales</taxon>
        <taxon>Clostridiaceae</taxon>
        <taxon>Clostridium</taxon>
    </lineage>
</organism>
<dbReference type="Proteomes" id="UP000092714">
    <property type="component" value="Unassembled WGS sequence"/>
</dbReference>
<evidence type="ECO:0000256" key="1">
    <source>
        <dbReference type="ARBA" id="ARBA00010062"/>
    </source>
</evidence>
<name>A0A1B8RPM3_9CLOT</name>
<dbReference type="InterPro" id="IPR051010">
    <property type="entry name" value="BCAA_transport"/>
</dbReference>
<feature type="chain" id="PRO_5039516951" evidence="5">
    <location>
        <begin position="21"/>
        <end position="384"/>
    </location>
</feature>
<proteinExistence type="inferred from homology"/>
<evidence type="ECO:0000256" key="5">
    <source>
        <dbReference type="SAM" id="SignalP"/>
    </source>
</evidence>
<gene>
    <name evidence="7" type="ORF">CP373A1_09700</name>
</gene>
<keyword evidence="3 5" id="KW-0732">Signal</keyword>
<dbReference type="PRINTS" id="PR00337">
    <property type="entry name" value="LEUILEVALBP"/>
</dbReference>
<protein>
    <submittedName>
        <fullName evidence="7">Ethanolamine utilization protein EutJ</fullName>
    </submittedName>
</protein>
<dbReference type="OrthoDB" id="9783240at2"/>
<dbReference type="GO" id="GO:0006865">
    <property type="term" value="P:amino acid transport"/>
    <property type="evidence" value="ECO:0007669"/>
    <property type="project" value="UniProtKB-KW"/>
</dbReference>
<dbReference type="EMBL" id="MAPZ01000019">
    <property type="protein sequence ID" value="OBY10770.1"/>
    <property type="molecule type" value="Genomic_DNA"/>
</dbReference>
<dbReference type="PANTHER" id="PTHR30483:SF6">
    <property type="entry name" value="PERIPLASMIC BINDING PROTEIN OF ABC TRANSPORTER FOR NATURAL AMINO ACIDS"/>
    <property type="match status" value="1"/>
</dbReference>
<feature type="domain" description="Leucine-binding protein" evidence="6">
    <location>
        <begin position="35"/>
        <end position="372"/>
    </location>
</feature>
<keyword evidence="2" id="KW-0813">Transport</keyword>
<dbReference type="Pfam" id="PF13458">
    <property type="entry name" value="Peripla_BP_6"/>
    <property type="match status" value="1"/>
</dbReference>
<accession>A0A1B8RPM3</accession>
<feature type="signal peptide" evidence="5">
    <location>
        <begin position="1"/>
        <end position="20"/>
    </location>
</feature>
<evidence type="ECO:0000259" key="6">
    <source>
        <dbReference type="Pfam" id="PF13458"/>
    </source>
</evidence>
<keyword evidence="4" id="KW-0029">Amino-acid transport</keyword>
<evidence type="ECO:0000313" key="7">
    <source>
        <dbReference type="EMBL" id="OBY10770.1"/>
    </source>
</evidence>
<dbReference type="InterPro" id="IPR028081">
    <property type="entry name" value="Leu-bd"/>
</dbReference>
<dbReference type="InterPro" id="IPR028082">
    <property type="entry name" value="Peripla_BP_I"/>
</dbReference>
<comment type="caution">
    <text evidence="7">The sequence shown here is derived from an EMBL/GenBank/DDBJ whole genome shotgun (WGS) entry which is preliminary data.</text>
</comment>
<comment type="similarity">
    <text evidence="1">Belongs to the leucine-binding protein family.</text>
</comment>
<dbReference type="eggNOG" id="COG0683">
    <property type="taxonomic scope" value="Bacteria"/>
</dbReference>
<evidence type="ECO:0000256" key="3">
    <source>
        <dbReference type="ARBA" id="ARBA00022729"/>
    </source>
</evidence>
<evidence type="ECO:0000256" key="2">
    <source>
        <dbReference type="ARBA" id="ARBA00022448"/>
    </source>
</evidence>
<dbReference type="RefSeq" id="WP_065254536.1">
    <property type="nucleotide sequence ID" value="NZ_JADNCW010000005.1"/>
</dbReference>
<reference evidence="7 8" key="1">
    <citation type="submission" date="2016-06" db="EMBL/GenBank/DDBJ databases">
        <authorList>
            <person name="Kjaerup R.B."/>
            <person name="Dalgaard T.S."/>
            <person name="Juul-Madsen H.R."/>
        </authorList>
    </citation>
    <scope>NUCLEOTIDE SEQUENCE [LARGE SCALE GENOMIC DNA]</scope>
    <source>
        <strain evidence="7 8">373-A1</strain>
    </source>
</reference>
<dbReference type="PROSITE" id="PS51257">
    <property type="entry name" value="PROKAR_LIPOPROTEIN"/>
    <property type="match status" value="1"/>
</dbReference>
<evidence type="ECO:0000313" key="8">
    <source>
        <dbReference type="Proteomes" id="UP000092714"/>
    </source>
</evidence>
<dbReference type="Gene3D" id="3.40.50.2300">
    <property type="match status" value="2"/>
</dbReference>
<sequence>MKKKLLCGILASAMAFSVLAGCGGNSEGGADSEVIKIGGIGPLSGPNSTYGISVKEGADLLAEEINAAGGINGKKVEFIFEDDQSDNTVAASAFNKLVDKDGVCAILGGVTSGTTLAIAPNSTNKKIPMITPTGTEPTITNVGGDFMFRGCFVDSFQGEILAKYTKEKLGKTTAAVLYNSSSDYSKGIANAYKETLEKNGGQVVEFLSYSSDKETDFKAQLTKIKSANPEVIVLPDYYNVVGLIAKQARDMGITSQFLGGDGWESEELTKIGGTAVDSAIYINHYYAEDTDENVKSFVDSYTKKYNKTPDCFAALSYDTAKILVKAIEKANSTDGTAIRDALAGMEINSVTGNIKFNEERSAVKSAAIIKINGDKKELNDKVNP</sequence>
<dbReference type="PANTHER" id="PTHR30483">
    <property type="entry name" value="LEUCINE-SPECIFIC-BINDING PROTEIN"/>
    <property type="match status" value="1"/>
</dbReference>
<dbReference type="InterPro" id="IPR000709">
    <property type="entry name" value="Leu_Ile_Val-bd"/>
</dbReference>
<keyword evidence="8" id="KW-1185">Reference proteome</keyword>
<dbReference type="SUPFAM" id="SSF53822">
    <property type="entry name" value="Periplasmic binding protein-like I"/>
    <property type="match status" value="1"/>
</dbReference>
<dbReference type="AlphaFoldDB" id="A0A1B8RPM3"/>